<dbReference type="AlphaFoldDB" id="A0A2P5F2D0"/>
<evidence type="ECO:0000313" key="1">
    <source>
        <dbReference type="EMBL" id="PON91954.1"/>
    </source>
</evidence>
<reference evidence="2" key="1">
    <citation type="submission" date="2016-06" db="EMBL/GenBank/DDBJ databases">
        <title>Parallel loss of symbiosis genes in relatives of nitrogen-fixing non-legume Parasponia.</title>
        <authorList>
            <person name="Van Velzen R."/>
            <person name="Holmer R."/>
            <person name="Bu F."/>
            <person name="Rutten L."/>
            <person name="Van Zeijl A."/>
            <person name="Liu W."/>
            <person name="Santuari L."/>
            <person name="Cao Q."/>
            <person name="Sharma T."/>
            <person name="Shen D."/>
            <person name="Roswanjaya Y."/>
            <person name="Wardhani T."/>
            <person name="Kalhor M.S."/>
            <person name="Jansen J."/>
            <person name="Van den Hoogen J."/>
            <person name="Gungor B."/>
            <person name="Hartog M."/>
            <person name="Hontelez J."/>
            <person name="Verver J."/>
            <person name="Yang W.-C."/>
            <person name="Schijlen E."/>
            <person name="Repin R."/>
            <person name="Schilthuizen M."/>
            <person name="Schranz E."/>
            <person name="Heidstra R."/>
            <person name="Miyata K."/>
            <person name="Fedorova E."/>
            <person name="Kohlen W."/>
            <person name="Bisseling T."/>
            <person name="Smit S."/>
            <person name="Geurts R."/>
        </authorList>
    </citation>
    <scope>NUCLEOTIDE SEQUENCE [LARGE SCALE GENOMIC DNA]</scope>
    <source>
        <strain evidence="2">cv. RG33-2</strain>
    </source>
</reference>
<dbReference type="Proteomes" id="UP000237000">
    <property type="component" value="Unassembled WGS sequence"/>
</dbReference>
<proteinExistence type="predicted"/>
<keyword evidence="2" id="KW-1185">Reference proteome</keyword>
<comment type="caution">
    <text evidence="1">The sequence shown here is derived from an EMBL/GenBank/DDBJ whole genome shotgun (WGS) entry which is preliminary data.</text>
</comment>
<dbReference type="EMBL" id="JXTC01000070">
    <property type="protein sequence ID" value="PON91954.1"/>
    <property type="molecule type" value="Genomic_DNA"/>
</dbReference>
<protein>
    <submittedName>
        <fullName evidence="1">Uncharacterized protein</fullName>
    </submittedName>
</protein>
<evidence type="ECO:0000313" key="2">
    <source>
        <dbReference type="Proteomes" id="UP000237000"/>
    </source>
</evidence>
<gene>
    <name evidence="1" type="ORF">TorRG33x02_122850</name>
</gene>
<organism evidence="1 2">
    <name type="scientific">Trema orientale</name>
    <name type="common">Charcoal tree</name>
    <name type="synonym">Celtis orientalis</name>
    <dbReference type="NCBI Taxonomy" id="63057"/>
    <lineage>
        <taxon>Eukaryota</taxon>
        <taxon>Viridiplantae</taxon>
        <taxon>Streptophyta</taxon>
        <taxon>Embryophyta</taxon>
        <taxon>Tracheophyta</taxon>
        <taxon>Spermatophyta</taxon>
        <taxon>Magnoliopsida</taxon>
        <taxon>eudicotyledons</taxon>
        <taxon>Gunneridae</taxon>
        <taxon>Pentapetalae</taxon>
        <taxon>rosids</taxon>
        <taxon>fabids</taxon>
        <taxon>Rosales</taxon>
        <taxon>Cannabaceae</taxon>
        <taxon>Trema</taxon>
    </lineage>
</organism>
<sequence>MEPESYFGVAKAKYLNKIKKKAGSSEGVEDGGSRPCAVVSQRGRRGGCRGGAGMAEVMAAANNKTKW</sequence>
<name>A0A2P5F2D0_TREOI</name>
<accession>A0A2P5F2D0</accession>
<dbReference type="InParanoid" id="A0A2P5F2D0"/>